<sequence>MTSATFKDHFSSGSAGYAAYRPSYPLELIDELTSISPGTGRVLDCGCGTGQLSVLLAERFDEVIATDASAAQIAAAEPREGVVYRTALAEDSGLADASVDLITVAQAAHWLDLDKFYAEARRIARPQAAVALITYGVLHLEGGLDRHLHDFYYQAIAPYWPAERRHVETGYRDLPFPFTPIEVPPQVIEMRWTLPQLVGYLNTWSAVKAAQRALGVNPVDALAKALGEEWGDPATRRLVTWPLTIRAGRLHD</sequence>
<dbReference type="Proteomes" id="UP000186736">
    <property type="component" value="Unassembled WGS sequence"/>
</dbReference>
<dbReference type="RefSeq" id="WP_075801852.1">
    <property type="nucleotide sequence ID" value="NZ_MKZO01000007.1"/>
</dbReference>
<dbReference type="EMBL" id="MKZO01000007">
    <property type="protein sequence ID" value="OLS64226.1"/>
    <property type="molecule type" value="Genomic_DNA"/>
</dbReference>
<dbReference type="SUPFAM" id="SSF53335">
    <property type="entry name" value="S-adenosyl-L-methionine-dependent methyltransferases"/>
    <property type="match status" value="1"/>
</dbReference>
<organism evidence="5 6">
    <name type="scientific">Pseudomonas putida</name>
    <name type="common">Arthrobacter siderocapsulatus</name>
    <dbReference type="NCBI Taxonomy" id="303"/>
    <lineage>
        <taxon>Bacteria</taxon>
        <taxon>Pseudomonadati</taxon>
        <taxon>Pseudomonadota</taxon>
        <taxon>Gammaproteobacteria</taxon>
        <taxon>Pseudomonadales</taxon>
        <taxon>Pseudomonadaceae</taxon>
        <taxon>Pseudomonas</taxon>
    </lineage>
</organism>
<evidence type="ECO:0000313" key="5">
    <source>
        <dbReference type="EMBL" id="OLS64226.1"/>
    </source>
</evidence>
<dbReference type="CDD" id="cd02440">
    <property type="entry name" value="AdoMet_MTases"/>
    <property type="match status" value="1"/>
</dbReference>
<reference evidence="5 6" key="1">
    <citation type="submission" date="2016-10" db="EMBL/GenBank/DDBJ databases">
        <title>Genome Sequence of Pseudomonas putida GM4FR.</title>
        <authorList>
            <person name="Poehlein A."/>
            <person name="Wemheuer F."/>
            <person name="Hollensteiner J."/>
            <person name="Wemheuer B."/>
        </authorList>
    </citation>
    <scope>NUCLEOTIDE SEQUENCE [LARGE SCALE GENOMIC DNA]</scope>
    <source>
        <strain evidence="5 6">GM4FR</strain>
    </source>
</reference>
<evidence type="ECO:0000256" key="3">
    <source>
        <dbReference type="ARBA" id="ARBA00022679"/>
    </source>
</evidence>
<evidence type="ECO:0000313" key="6">
    <source>
        <dbReference type="Proteomes" id="UP000186736"/>
    </source>
</evidence>
<dbReference type="OrthoDB" id="9797252at2"/>
<dbReference type="GO" id="GO:0032259">
    <property type="term" value="P:methylation"/>
    <property type="evidence" value="ECO:0007669"/>
    <property type="project" value="UniProtKB-KW"/>
</dbReference>
<dbReference type="InterPro" id="IPR013216">
    <property type="entry name" value="Methyltransf_11"/>
</dbReference>
<proteinExistence type="inferred from homology"/>
<dbReference type="AlphaFoldDB" id="A0A1Q9RA10"/>
<dbReference type="GO" id="GO:0008757">
    <property type="term" value="F:S-adenosylmethionine-dependent methyltransferase activity"/>
    <property type="evidence" value="ECO:0007669"/>
    <property type="project" value="InterPro"/>
</dbReference>
<feature type="domain" description="Methyltransferase type 11" evidence="4">
    <location>
        <begin position="43"/>
        <end position="130"/>
    </location>
</feature>
<comment type="similarity">
    <text evidence="1">Belongs to the methyltransferase superfamily.</text>
</comment>
<evidence type="ECO:0000259" key="4">
    <source>
        <dbReference type="Pfam" id="PF08241"/>
    </source>
</evidence>
<comment type="caution">
    <text evidence="5">The sequence shown here is derived from an EMBL/GenBank/DDBJ whole genome shotgun (WGS) entry which is preliminary data.</text>
</comment>
<dbReference type="PANTHER" id="PTHR44942:SF4">
    <property type="entry name" value="METHYLTRANSFERASE TYPE 11 DOMAIN-CONTAINING PROTEIN"/>
    <property type="match status" value="1"/>
</dbReference>
<gene>
    <name evidence="5" type="ORF">PSEMO_07710</name>
</gene>
<dbReference type="Gene3D" id="3.40.50.150">
    <property type="entry name" value="Vaccinia Virus protein VP39"/>
    <property type="match status" value="1"/>
</dbReference>
<dbReference type="Pfam" id="PF08241">
    <property type="entry name" value="Methyltransf_11"/>
    <property type="match status" value="1"/>
</dbReference>
<name>A0A1Q9RA10_PSEPU</name>
<evidence type="ECO:0000256" key="2">
    <source>
        <dbReference type="ARBA" id="ARBA00022603"/>
    </source>
</evidence>
<accession>A0A1Q9RA10</accession>
<protein>
    <recommendedName>
        <fullName evidence="4">Methyltransferase type 11 domain-containing protein</fullName>
    </recommendedName>
</protein>
<keyword evidence="2" id="KW-0489">Methyltransferase</keyword>
<dbReference type="PANTHER" id="PTHR44942">
    <property type="entry name" value="METHYLTRANSF_11 DOMAIN-CONTAINING PROTEIN"/>
    <property type="match status" value="1"/>
</dbReference>
<dbReference type="InterPro" id="IPR051052">
    <property type="entry name" value="Diverse_substrate_MTase"/>
</dbReference>
<dbReference type="InterPro" id="IPR029063">
    <property type="entry name" value="SAM-dependent_MTases_sf"/>
</dbReference>
<keyword evidence="3" id="KW-0808">Transferase</keyword>
<evidence type="ECO:0000256" key="1">
    <source>
        <dbReference type="ARBA" id="ARBA00008361"/>
    </source>
</evidence>